<dbReference type="InterPro" id="IPR004381">
    <property type="entry name" value="Glycerate_kinase"/>
</dbReference>
<proteinExistence type="inferred from homology"/>
<dbReference type="Pfam" id="PF02595">
    <property type="entry name" value="Gly_kinase"/>
    <property type="match status" value="1"/>
</dbReference>
<dbReference type="SUPFAM" id="SSF110738">
    <property type="entry name" value="Glycerate kinase I"/>
    <property type="match status" value="1"/>
</dbReference>
<keyword evidence="3 4" id="KW-0418">Kinase</keyword>
<dbReference type="RefSeq" id="WP_066623818.1">
    <property type="nucleotide sequence ID" value="NZ_JBHSYQ010000003.1"/>
</dbReference>
<protein>
    <submittedName>
        <fullName evidence="5">Glycerate kinase</fullName>
    </submittedName>
</protein>
<accession>A0ABW2DJA6</accession>
<evidence type="ECO:0000256" key="2">
    <source>
        <dbReference type="ARBA" id="ARBA00022679"/>
    </source>
</evidence>
<dbReference type="PANTHER" id="PTHR21599">
    <property type="entry name" value="GLYCERATE KINASE"/>
    <property type="match status" value="1"/>
</dbReference>
<evidence type="ECO:0000313" key="6">
    <source>
        <dbReference type="Proteomes" id="UP001596405"/>
    </source>
</evidence>
<dbReference type="Gene3D" id="3.90.1510.10">
    <property type="entry name" value="Glycerate kinase, domain 2"/>
    <property type="match status" value="1"/>
</dbReference>
<comment type="similarity">
    <text evidence="1 4">Belongs to the glycerate kinase type-1 family.</text>
</comment>
<dbReference type="PIRSF" id="PIRSF006078">
    <property type="entry name" value="GlxK"/>
    <property type="match status" value="1"/>
</dbReference>
<dbReference type="InterPro" id="IPR018193">
    <property type="entry name" value="Glyc_kinase_flavodox-like_fold"/>
</dbReference>
<dbReference type="InterPro" id="IPR018197">
    <property type="entry name" value="Glycerate_kinase_RE-like"/>
</dbReference>
<evidence type="ECO:0000256" key="1">
    <source>
        <dbReference type="ARBA" id="ARBA00006284"/>
    </source>
</evidence>
<keyword evidence="6" id="KW-1185">Reference proteome</keyword>
<dbReference type="EMBL" id="JBHSYQ010000003">
    <property type="protein sequence ID" value="MFC6996794.1"/>
    <property type="molecule type" value="Genomic_DNA"/>
</dbReference>
<evidence type="ECO:0000313" key="5">
    <source>
        <dbReference type="EMBL" id="MFC6996794.1"/>
    </source>
</evidence>
<organism evidence="5 6">
    <name type="scientific">Rufibacter roseus</name>
    <dbReference type="NCBI Taxonomy" id="1567108"/>
    <lineage>
        <taxon>Bacteria</taxon>
        <taxon>Pseudomonadati</taxon>
        <taxon>Bacteroidota</taxon>
        <taxon>Cytophagia</taxon>
        <taxon>Cytophagales</taxon>
        <taxon>Hymenobacteraceae</taxon>
        <taxon>Rufibacter</taxon>
    </lineage>
</organism>
<keyword evidence="2 4" id="KW-0808">Transferase</keyword>
<name>A0ABW2DJA6_9BACT</name>
<dbReference type="InterPro" id="IPR036129">
    <property type="entry name" value="Glycerate_kinase_sf"/>
</dbReference>
<evidence type="ECO:0000256" key="4">
    <source>
        <dbReference type="PIRNR" id="PIRNR006078"/>
    </source>
</evidence>
<dbReference type="Proteomes" id="UP001596405">
    <property type="component" value="Unassembled WGS sequence"/>
</dbReference>
<dbReference type="PANTHER" id="PTHR21599:SF0">
    <property type="entry name" value="GLYCERATE KINASE"/>
    <property type="match status" value="1"/>
</dbReference>
<dbReference type="Gene3D" id="3.40.50.10350">
    <property type="entry name" value="Glycerate kinase, domain 1"/>
    <property type="match status" value="1"/>
</dbReference>
<dbReference type="NCBIfam" id="TIGR00045">
    <property type="entry name" value="glycerate kinase"/>
    <property type="match status" value="1"/>
</dbReference>
<evidence type="ECO:0000256" key="3">
    <source>
        <dbReference type="ARBA" id="ARBA00022777"/>
    </source>
</evidence>
<comment type="caution">
    <text evidence="5">The sequence shown here is derived from an EMBL/GenBank/DDBJ whole genome shotgun (WGS) entry which is preliminary data.</text>
</comment>
<gene>
    <name evidence="5" type="ORF">ACFQHR_04120</name>
</gene>
<reference evidence="6" key="1">
    <citation type="journal article" date="2019" name="Int. J. Syst. Evol. Microbiol.">
        <title>The Global Catalogue of Microorganisms (GCM) 10K type strain sequencing project: providing services to taxonomists for standard genome sequencing and annotation.</title>
        <authorList>
            <consortium name="The Broad Institute Genomics Platform"/>
            <consortium name="The Broad Institute Genome Sequencing Center for Infectious Disease"/>
            <person name="Wu L."/>
            <person name="Ma J."/>
        </authorList>
    </citation>
    <scope>NUCLEOTIDE SEQUENCE [LARGE SCALE GENOMIC DNA]</scope>
    <source>
        <strain evidence="6">CGMCC 4.7393</strain>
    </source>
</reference>
<dbReference type="GO" id="GO:0016301">
    <property type="term" value="F:kinase activity"/>
    <property type="evidence" value="ECO:0007669"/>
    <property type="project" value="UniProtKB-KW"/>
</dbReference>
<sequence>MQIVIAPDSFKGSLSAKEVGLTIQEAFQLELPDANIKVIPMADGGEGTLETLLFATNGEKIATTATGPLGNSMSTCYGILGDKQTAIIETAAVAGITMVPHDRRNPLLTTTYGLGELILEAIERGLRNFIIGLGGSATNDGGLGMLQALGVTFQDASGASVQPIGASLGLITQIDFSTLDPRIKDCTIKVASDVQNPLCGPEGASYVYGPQKGANPEQVELLDQGMQNYANLVERAIKKPLQEIPGAGAAGGLGFAFLSIGASIEPGAKIIATATGLEQFIASADWVITGEGQSDYQTLYGKLPFFIAQLAKKYHKNTILISGSLGKNHERLLEFFASCHSSVPAPIALPEAMANAKQNLSSCSRNVARLLLHTSFKN</sequence>